<dbReference type="Proteomes" id="UP000187609">
    <property type="component" value="Unassembled WGS sequence"/>
</dbReference>
<reference evidence="4" key="1">
    <citation type="submission" date="2016-11" db="EMBL/GenBank/DDBJ databases">
        <title>The genome of Nicotiana attenuata.</title>
        <authorList>
            <person name="Xu S."/>
            <person name="Brockmoeller T."/>
            <person name="Gaquerel E."/>
            <person name="Navarro A."/>
            <person name="Kuhl H."/>
            <person name="Gase K."/>
            <person name="Ling Z."/>
            <person name="Zhou W."/>
            <person name="Kreitzer C."/>
            <person name="Stanke M."/>
            <person name="Tang H."/>
            <person name="Lyons E."/>
            <person name="Pandey P."/>
            <person name="Pandey S.P."/>
            <person name="Timmermann B."/>
            <person name="Baldwin I.T."/>
        </authorList>
    </citation>
    <scope>NUCLEOTIDE SEQUENCE [LARGE SCALE GENOMIC DNA]</scope>
    <source>
        <strain evidence="4">UT</strain>
    </source>
</reference>
<dbReference type="SUPFAM" id="SSF50630">
    <property type="entry name" value="Acid proteases"/>
    <property type="match status" value="1"/>
</dbReference>
<dbReference type="PANTHER" id="PTHR46148:SF52">
    <property type="entry name" value="OS04G0603800 PROTEIN"/>
    <property type="match status" value="1"/>
</dbReference>
<protein>
    <submittedName>
        <fullName evidence="4">Uncharacterized protein</fullName>
    </submittedName>
</protein>
<evidence type="ECO:0000259" key="3">
    <source>
        <dbReference type="Pfam" id="PF24626"/>
    </source>
</evidence>
<dbReference type="Pfam" id="PF24626">
    <property type="entry name" value="SH3_Tf2-1"/>
    <property type="match status" value="1"/>
</dbReference>
<dbReference type="InterPro" id="IPR043502">
    <property type="entry name" value="DNA/RNA_pol_sf"/>
</dbReference>
<dbReference type="InterPro" id="IPR056924">
    <property type="entry name" value="SH3_Tf2-1"/>
</dbReference>
<feature type="domain" description="Reverse transcriptase/retrotransposon-derived protein RNase H-like" evidence="2">
    <location>
        <begin position="402"/>
        <end position="451"/>
    </location>
</feature>
<dbReference type="InterPro" id="IPR021109">
    <property type="entry name" value="Peptidase_aspartic_dom_sf"/>
</dbReference>
<dbReference type="SUPFAM" id="SSF56672">
    <property type="entry name" value="DNA/RNA polymerases"/>
    <property type="match status" value="1"/>
</dbReference>
<dbReference type="OMA" id="FKWKIQG"/>
<dbReference type="EMBL" id="MJEQ01037187">
    <property type="protein sequence ID" value="OIT03430.1"/>
    <property type="molecule type" value="Genomic_DNA"/>
</dbReference>
<keyword evidence="5" id="KW-1185">Reference proteome</keyword>
<dbReference type="Pfam" id="PF13650">
    <property type="entry name" value="Asp_protease_2"/>
    <property type="match status" value="1"/>
</dbReference>
<sequence>MTITETRSKTTEENIKRVENQLQEHMASTNQKFEDLSSKLDLLMEKLLPNHDGILGSGPRERLQLDNSGARSRYRDAVEPSHGRGHFSHRFEFPYFDGVGSDPCSWLRRCERYFQYNQVRFVEAYNSKFNLIGEFKKLEQKGTINEYLEKFEELKTWVLIRRPTIPEEFFLEFFVEGLKEEIRNTVKMLNPYTLSQAVEKARFQEKVIEAQMRKSRVTWNKGPVQNSNVVVTKSQGNWSREGQSNTSNAGVKRNHNLYYKCGDKWVPGHQCKNKQLNAMTAEEEIREVDQTTDLPQELEFTENSQELELVEEAVSLNALSGTEVPNTITLNGTAKKKILTILLDSGSTHSFLDIETARQIGCVLKEARPMRVTVANGNQLMSLYSCPMFKWKIQGIEFEDSWGQEAETAFNNLKQAMTTAPVLALAGFTKTFVVETDACSKAGSLIAQRQQMLQNLKENLNQARARMKFYADRHRSDRNLEVGDLVYLKLQPYRQTSITVRRNLKLSAKYYGPCKVTEKIGAVAYRLELPQGSQIHPVSHVSQLKKHVGPSISPQQQPPICNEEGQVLV</sequence>
<dbReference type="Gramene" id="OIT03430">
    <property type="protein sequence ID" value="OIT03430"/>
    <property type="gene ID" value="A4A49_57614"/>
</dbReference>
<dbReference type="Pfam" id="PF17919">
    <property type="entry name" value="RT_RNaseH_2"/>
    <property type="match status" value="1"/>
</dbReference>
<dbReference type="AlphaFoldDB" id="A0A1J6IEV8"/>
<gene>
    <name evidence="4" type="ORF">A4A49_57614</name>
</gene>
<keyword evidence="1" id="KW-0175">Coiled coil</keyword>
<organism evidence="4 5">
    <name type="scientific">Nicotiana attenuata</name>
    <name type="common">Coyote tobacco</name>
    <dbReference type="NCBI Taxonomy" id="49451"/>
    <lineage>
        <taxon>Eukaryota</taxon>
        <taxon>Viridiplantae</taxon>
        <taxon>Streptophyta</taxon>
        <taxon>Embryophyta</taxon>
        <taxon>Tracheophyta</taxon>
        <taxon>Spermatophyta</taxon>
        <taxon>Magnoliopsida</taxon>
        <taxon>eudicotyledons</taxon>
        <taxon>Gunneridae</taxon>
        <taxon>Pentapetalae</taxon>
        <taxon>asterids</taxon>
        <taxon>lamiids</taxon>
        <taxon>Solanales</taxon>
        <taxon>Solanaceae</taxon>
        <taxon>Nicotianoideae</taxon>
        <taxon>Nicotianeae</taxon>
        <taxon>Nicotiana</taxon>
    </lineage>
</organism>
<evidence type="ECO:0000313" key="4">
    <source>
        <dbReference type="EMBL" id="OIT03430.1"/>
    </source>
</evidence>
<name>A0A1J6IEV8_NICAT</name>
<comment type="caution">
    <text evidence="4">The sequence shown here is derived from an EMBL/GenBank/DDBJ whole genome shotgun (WGS) entry which is preliminary data.</text>
</comment>
<feature type="domain" description="Tf2-1-like SH3-like" evidence="3">
    <location>
        <begin position="483"/>
        <end position="547"/>
    </location>
</feature>
<feature type="coiled-coil region" evidence="1">
    <location>
        <begin position="1"/>
        <end position="46"/>
    </location>
</feature>
<evidence type="ECO:0000259" key="2">
    <source>
        <dbReference type="Pfam" id="PF17919"/>
    </source>
</evidence>
<proteinExistence type="predicted"/>
<feature type="non-terminal residue" evidence="4">
    <location>
        <position position="569"/>
    </location>
</feature>
<evidence type="ECO:0000313" key="5">
    <source>
        <dbReference type="Proteomes" id="UP000187609"/>
    </source>
</evidence>
<accession>A0A1J6IEV8</accession>
<evidence type="ECO:0000256" key="1">
    <source>
        <dbReference type="SAM" id="Coils"/>
    </source>
</evidence>
<dbReference type="InterPro" id="IPR041577">
    <property type="entry name" value="RT_RNaseH_2"/>
</dbReference>
<dbReference type="Gene3D" id="2.40.70.10">
    <property type="entry name" value="Acid Proteases"/>
    <property type="match status" value="1"/>
</dbReference>
<dbReference type="PANTHER" id="PTHR46148">
    <property type="entry name" value="CHROMO DOMAIN-CONTAINING PROTEIN"/>
    <property type="match status" value="1"/>
</dbReference>
<feature type="coiled-coil region" evidence="1">
    <location>
        <begin position="446"/>
        <end position="473"/>
    </location>
</feature>
<dbReference type="CDD" id="cd00303">
    <property type="entry name" value="retropepsin_like"/>
    <property type="match status" value="1"/>
</dbReference>